<dbReference type="NCBIfam" id="TIGR02613">
    <property type="entry name" value="mob_myst_B"/>
    <property type="match status" value="1"/>
</dbReference>
<feature type="active site" evidence="1">
    <location>
        <position position="131"/>
    </location>
</feature>
<dbReference type="PANTHER" id="PTHR13504">
    <property type="entry name" value="FIDO DOMAIN-CONTAINING PROTEIN DDB_G0283145"/>
    <property type="match status" value="1"/>
</dbReference>
<dbReference type="PATRIC" id="fig|883078.3.peg.2466"/>
<dbReference type="RefSeq" id="WP_006021105.1">
    <property type="nucleotide sequence ID" value="NZ_KB375282.1"/>
</dbReference>
<accession>K8PAH1</accession>
<name>K8PAH1_9BRAD</name>
<dbReference type="HOGENOM" id="CLU_118945_0_0_5"/>
<comment type="caution">
    <text evidence="3">The sequence shown here is derived from an EMBL/GenBank/DDBJ whole genome shotgun (WGS) entry which is preliminary data.</text>
</comment>
<evidence type="ECO:0000259" key="2">
    <source>
        <dbReference type="PROSITE" id="PS51459"/>
    </source>
</evidence>
<evidence type="ECO:0000313" key="4">
    <source>
        <dbReference type="Proteomes" id="UP000001096"/>
    </source>
</evidence>
<evidence type="ECO:0000256" key="1">
    <source>
        <dbReference type="PIRSR" id="PIRSR640198-1"/>
    </source>
</evidence>
<protein>
    <submittedName>
        <fullName evidence="3">Mobile mystery protein B</fullName>
    </submittedName>
</protein>
<proteinExistence type="predicted"/>
<dbReference type="EMBL" id="AGWX01000003">
    <property type="protein sequence ID" value="EKS38551.1"/>
    <property type="molecule type" value="Genomic_DNA"/>
</dbReference>
<dbReference type="AlphaFoldDB" id="K8PAH1"/>
<dbReference type="InterPro" id="IPR036597">
    <property type="entry name" value="Fido-like_dom_sf"/>
</dbReference>
<feature type="domain" description="Fido" evidence="2">
    <location>
        <begin position="57"/>
        <end position="199"/>
    </location>
</feature>
<dbReference type="Pfam" id="PF02661">
    <property type="entry name" value="Fic"/>
    <property type="match status" value="1"/>
</dbReference>
<sequence length="199" mass="22778">MNSISNEPEGATPVDPAQMEGLKFGHVTTREQLNELEQANVQSGLLWIGRRRKSDILTEQFMLELHRRLFGEVWNWAGQFRERETNIGVDPLQIQVQLRMLLDDARYWAEHGTYLPLEAAARFHHRLVQIHPFANGNGRHARIAADIYLAERLKQPPIDWAAGHDLQSDNERRNSYIAALRAADAGDHNLLSRFVGINI</sequence>
<dbReference type="InterPro" id="IPR003812">
    <property type="entry name" value="Fido"/>
</dbReference>
<dbReference type="Gene3D" id="1.10.3290.10">
    <property type="entry name" value="Fido-like domain"/>
    <property type="match status" value="1"/>
</dbReference>
<keyword evidence="4" id="KW-1185">Reference proteome</keyword>
<dbReference type="eggNOG" id="COG2184">
    <property type="taxonomic scope" value="Bacteria"/>
</dbReference>
<dbReference type="InterPro" id="IPR040198">
    <property type="entry name" value="Fido_containing"/>
</dbReference>
<dbReference type="SUPFAM" id="SSF140931">
    <property type="entry name" value="Fic-like"/>
    <property type="match status" value="1"/>
</dbReference>
<organism evidence="3 4">
    <name type="scientific">Afipia broomeae ATCC 49717</name>
    <dbReference type="NCBI Taxonomy" id="883078"/>
    <lineage>
        <taxon>Bacteria</taxon>
        <taxon>Pseudomonadati</taxon>
        <taxon>Pseudomonadota</taxon>
        <taxon>Alphaproteobacteria</taxon>
        <taxon>Hyphomicrobiales</taxon>
        <taxon>Nitrobacteraceae</taxon>
        <taxon>Afipia</taxon>
    </lineage>
</organism>
<reference evidence="3 4" key="1">
    <citation type="submission" date="2012-04" db="EMBL/GenBank/DDBJ databases">
        <title>The Genome Sequence of Afipia broomeae ATCC 49717.</title>
        <authorList>
            <consortium name="The Broad Institute Genome Sequencing Platform"/>
            <person name="Earl A."/>
            <person name="Ward D."/>
            <person name="Feldgarden M."/>
            <person name="Gevers D."/>
            <person name="Huys G."/>
            <person name="Walker B."/>
            <person name="Young S.K."/>
            <person name="Zeng Q."/>
            <person name="Gargeya S."/>
            <person name="Fitzgerald M."/>
            <person name="Haas B."/>
            <person name="Abouelleil A."/>
            <person name="Alvarado L."/>
            <person name="Arachchi H.M."/>
            <person name="Berlin A."/>
            <person name="Chapman S.B."/>
            <person name="Goldberg J."/>
            <person name="Griggs A."/>
            <person name="Gujja S."/>
            <person name="Hansen M."/>
            <person name="Howarth C."/>
            <person name="Imamovic A."/>
            <person name="Larimer J."/>
            <person name="McCowen C."/>
            <person name="Montmayeur A."/>
            <person name="Murphy C."/>
            <person name="Neiman D."/>
            <person name="Pearson M."/>
            <person name="Priest M."/>
            <person name="Roberts A."/>
            <person name="Saif S."/>
            <person name="Shea T."/>
            <person name="Sisk P."/>
            <person name="Sykes S."/>
            <person name="Wortman J."/>
            <person name="Nusbaum C."/>
            <person name="Birren B."/>
        </authorList>
    </citation>
    <scope>NUCLEOTIDE SEQUENCE [LARGE SCALE GENOMIC DNA]</scope>
    <source>
        <strain evidence="3 4">ATCC 49717</strain>
    </source>
</reference>
<dbReference type="Proteomes" id="UP000001096">
    <property type="component" value="Unassembled WGS sequence"/>
</dbReference>
<evidence type="ECO:0000313" key="3">
    <source>
        <dbReference type="EMBL" id="EKS38551.1"/>
    </source>
</evidence>
<dbReference type="PROSITE" id="PS51459">
    <property type="entry name" value="FIDO"/>
    <property type="match status" value="1"/>
</dbReference>
<dbReference type="InterPro" id="IPR013436">
    <property type="entry name" value="Mobile_mystery_prot_B"/>
</dbReference>
<dbReference type="PANTHER" id="PTHR13504:SF39">
    <property type="entry name" value="CELL FILAMENTATION PROTEIN"/>
    <property type="match status" value="1"/>
</dbReference>
<gene>
    <name evidence="3" type="ORF">HMPREF9695_02391</name>
</gene>